<evidence type="ECO:0000256" key="2">
    <source>
        <dbReference type="ARBA" id="ARBA00007951"/>
    </source>
</evidence>
<dbReference type="InterPro" id="IPR000933">
    <property type="entry name" value="Glyco_hydro_29"/>
</dbReference>
<dbReference type="Gene3D" id="3.20.20.80">
    <property type="entry name" value="Glycosidases"/>
    <property type="match status" value="1"/>
</dbReference>
<evidence type="ECO:0000256" key="8">
    <source>
        <dbReference type="SAM" id="SignalP"/>
    </source>
</evidence>
<dbReference type="InterPro" id="IPR016286">
    <property type="entry name" value="FUC_metazoa-typ"/>
</dbReference>
<comment type="function">
    <text evidence="1">Alpha-L-fucosidase is responsible for hydrolyzing the alpha-1,6-linked fucose joined to the reducing-end N-acetylglucosamine of the carbohydrate moieties of glycoproteins.</text>
</comment>
<evidence type="ECO:0000313" key="11">
    <source>
        <dbReference type="Proteomes" id="UP000184364"/>
    </source>
</evidence>
<feature type="site" description="May be important for catalysis" evidence="7">
    <location>
        <position position="264"/>
    </location>
</feature>
<dbReference type="PRINTS" id="PR00741">
    <property type="entry name" value="GLHYDRLASE29"/>
</dbReference>
<dbReference type="Pfam" id="PF01120">
    <property type="entry name" value="Alpha_L_fucos"/>
    <property type="match status" value="1"/>
</dbReference>
<dbReference type="EC" id="3.2.1.51" evidence="3"/>
<protein>
    <recommendedName>
        <fullName evidence="3">alpha-L-fucosidase</fullName>
        <ecNumber evidence="3">3.2.1.51</ecNumber>
    </recommendedName>
</protein>
<organism evidence="10 11">
    <name type="scientific">Chryseobacterium polytrichastri</name>
    <dbReference type="NCBI Taxonomy" id="1302687"/>
    <lineage>
        <taxon>Bacteria</taxon>
        <taxon>Pseudomonadati</taxon>
        <taxon>Bacteroidota</taxon>
        <taxon>Flavobacteriia</taxon>
        <taxon>Flavobacteriales</taxon>
        <taxon>Weeksellaceae</taxon>
        <taxon>Chryseobacterium group</taxon>
        <taxon>Chryseobacterium</taxon>
    </lineage>
</organism>
<reference evidence="11" key="1">
    <citation type="submission" date="2016-11" db="EMBL/GenBank/DDBJ databases">
        <authorList>
            <person name="Varghese N."/>
            <person name="Submissions S."/>
        </authorList>
    </citation>
    <scope>NUCLEOTIDE SEQUENCE [LARGE SCALE GENOMIC DNA]</scope>
    <source>
        <strain evidence="11">DSM 26899</strain>
    </source>
</reference>
<feature type="chain" id="PRO_5012161128" description="alpha-L-fucosidase" evidence="8">
    <location>
        <begin position="23"/>
        <end position="614"/>
    </location>
</feature>
<keyword evidence="11" id="KW-1185">Reference proteome</keyword>
<feature type="signal peptide" evidence="8">
    <location>
        <begin position="1"/>
        <end position="22"/>
    </location>
</feature>
<dbReference type="GO" id="GO:0016139">
    <property type="term" value="P:glycoside catabolic process"/>
    <property type="evidence" value="ECO:0007669"/>
    <property type="project" value="TreeGrafter"/>
</dbReference>
<evidence type="ECO:0000259" key="9">
    <source>
        <dbReference type="Pfam" id="PF01120"/>
    </source>
</evidence>
<evidence type="ECO:0000256" key="7">
    <source>
        <dbReference type="PIRSR" id="PIRSR001092-1"/>
    </source>
</evidence>
<dbReference type="GO" id="GO:0006004">
    <property type="term" value="P:fucose metabolic process"/>
    <property type="evidence" value="ECO:0007669"/>
    <property type="project" value="InterPro"/>
</dbReference>
<dbReference type="STRING" id="1302687.SAMN05444267_101225"/>
<name>A0A1M6XXR6_9FLAO</name>
<feature type="domain" description="Glycoside hydrolase family 29 N-terminal" evidence="9">
    <location>
        <begin position="21"/>
        <end position="332"/>
    </location>
</feature>
<dbReference type="PANTHER" id="PTHR10030:SF37">
    <property type="entry name" value="ALPHA-L-FUCOSIDASE-RELATED"/>
    <property type="match status" value="1"/>
</dbReference>
<evidence type="ECO:0000313" key="10">
    <source>
        <dbReference type="EMBL" id="SHL10842.1"/>
    </source>
</evidence>
<accession>A0A1M6XXR6</accession>
<dbReference type="GO" id="GO:0004560">
    <property type="term" value="F:alpha-L-fucosidase activity"/>
    <property type="evidence" value="ECO:0007669"/>
    <property type="project" value="InterPro"/>
</dbReference>
<evidence type="ECO:0000256" key="1">
    <source>
        <dbReference type="ARBA" id="ARBA00004071"/>
    </source>
</evidence>
<dbReference type="GO" id="GO:0005764">
    <property type="term" value="C:lysosome"/>
    <property type="evidence" value="ECO:0007669"/>
    <property type="project" value="TreeGrafter"/>
</dbReference>
<dbReference type="PANTHER" id="PTHR10030">
    <property type="entry name" value="ALPHA-L-FUCOSIDASE"/>
    <property type="match status" value="1"/>
</dbReference>
<dbReference type="PIRSF" id="PIRSF001092">
    <property type="entry name" value="Alpha-L-fucosidase"/>
    <property type="match status" value="1"/>
</dbReference>
<sequence length="614" mass="70141">MKHKTAKAFSLILMIITSSFNAQNQEPETKKMEWFQDAKLGIFIHWGIYSVDGISESWSFFNNYINHENYMKQLNGFSASHYNPQDWVKLIKDSGAKYAVITTKHHDGVSLWDSKAEKAITISKNSLAQKDVLTPFVSELKKSGLKTGLYYSLPDWSHPYYDNNTKTKKRYDIKHDSKRWGNFINYYQSQLNELSDQFKPDLLWFDGDWEHSSEEWQAPKTLENLRKYNPNIIINSRLNTHGDYETPEQGIPVVTPQSKYWELCYTMNDSWGYQPFDKNYKTPNMIVRTFADVLSMGGNLLLDIGPKSDGTIPSEQIEILKNLGRWTSKNKEAIYGTTKGLPFENYKGKSALSKDGKKLFLYLEEAKDFIKIDGLNSIPQSAKIIGDHNAKINFKADNYGNLMVNLSNVKFDQDVTVIELDFNDKINFSNTIKKDKPSLVQILENHNSKLTTYQIAEELHDGNNIFNTSGLTSDGLDMKLPKSSKTNTETINWISKNAEALFETEKGLPNGHYSGNSALSKDKQTIYLFVEGTPSGPIALKGIKNGIARIRIVGEGSMIDHKIYNKLYWSDRPGIIYIDIPKERLDKSMTIIAILLDKPIELYREKVGAIENNL</sequence>
<keyword evidence="4 8" id="KW-0732">Signal</keyword>
<evidence type="ECO:0000256" key="4">
    <source>
        <dbReference type="ARBA" id="ARBA00022729"/>
    </source>
</evidence>
<dbReference type="RefSeq" id="WP_073292638.1">
    <property type="nucleotide sequence ID" value="NZ_FRAV01000012.1"/>
</dbReference>
<evidence type="ECO:0000256" key="6">
    <source>
        <dbReference type="ARBA" id="ARBA00023295"/>
    </source>
</evidence>
<dbReference type="SUPFAM" id="SSF51445">
    <property type="entry name" value="(Trans)glycosidases"/>
    <property type="match status" value="1"/>
</dbReference>
<proteinExistence type="inferred from homology"/>
<keyword evidence="5" id="KW-0378">Hydrolase</keyword>
<dbReference type="Proteomes" id="UP000184364">
    <property type="component" value="Unassembled WGS sequence"/>
</dbReference>
<comment type="similarity">
    <text evidence="2">Belongs to the glycosyl hydrolase 29 family.</text>
</comment>
<dbReference type="OrthoDB" id="1095333at2"/>
<evidence type="ECO:0000256" key="5">
    <source>
        <dbReference type="ARBA" id="ARBA00022801"/>
    </source>
</evidence>
<dbReference type="InterPro" id="IPR017853">
    <property type="entry name" value="GH"/>
</dbReference>
<dbReference type="InterPro" id="IPR057739">
    <property type="entry name" value="Glyco_hydro_29_N"/>
</dbReference>
<dbReference type="AlphaFoldDB" id="A0A1M6XXR6"/>
<gene>
    <name evidence="10" type="ORF">SAMN05444267_101225</name>
</gene>
<dbReference type="SMART" id="SM00812">
    <property type="entry name" value="Alpha_L_fucos"/>
    <property type="match status" value="1"/>
</dbReference>
<dbReference type="EMBL" id="FRAV01000012">
    <property type="protein sequence ID" value="SHL10842.1"/>
    <property type="molecule type" value="Genomic_DNA"/>
</dbReference>
<evidence type="ECO:0000256" key="3">
    <source>
        <dbReference type="ARBA" id="ARBA00012662"/>
    </source>
</evidence>
<keyword evidence="6" id="KW-0326">Glycosidase</keyword>